<dbReference type="SUPFAM" id="SSF48498">
    <property type="entry name" value="Tetracyclin repressor-like, C-terminal domain"/>
    <property type="match status" value="1"/>
</dbReference>
<sequence length="187" mass="19657">MGNDVRTKMIRSAAVLFRERGVAGTSLADVVEHSGAPRGSIYHHFPGGKDQLAQEATRWAAGLMTRLIDRADDPVALVRGLAGFWRAELGGDFRTSCPVMAAALAEAESASAYAAAGAAFTEWETAVASILVRQGVPSSRAMATASLMIAAVEGAIVVARAQRSVQALDRVEAELVRLVSHLLVDTA</sequence>
<dbReference type="Pfam" id="PF21993">
    <property type="entry name" value="TetR_C_13_2"/>
    <property type="match status" value="1"/>
</dbReference>
<dbReference type="PROSITE" id="PS50977">
    <property type="entry name" value="HTH_TETR_2"/>
    <property type="match status" value="1"/>
</dbReference>
<evidence type="ECO:0000313" key="7">
    <source>
        <dbReference type="Proteomes" id="UP000295680"/>
    </source>
</evidence>
<dbReference type="RefSeq" id="WP_207926195.1">
    <property type="nucleotide sequence ID" value="NZ_SLWS01000005.1"/>
</dbReference>
<dbReference type="SUPFAM" id="SSF46689">
    <property type="entry name" value="Homeodomain-like"/>
    <property type="match status" value="1"/>
</dbReference>
<evidence type="ECO:0000313" key="6">
    <source>
        <dbReference type="EMBL" id="TCO58044.1"/>
    </source>
</evidence>
<dbReference type="PANTHER" id="PTHR47506:SF3">
    <property type="entry name" value="HTH-TYPE TRANSCRIPTIONAL REGULATOR LMRA"/>
    <property type="match status" value="1"/>
</dbReference>
<dbReference type="InterPro" id="IPR009057">
    <property type="entry name" value="Homeodomain-like_sf"/>
</dbReference>
<name>A0A4R2JGA3_9PSEU</name>
<dbReference type="PRINTS" id="PR00455">
    <property type="entry name" value="HTHTETR"/>
</dbReference>
<evidence type="ECO:0000256" key="3">
    <source>
        <dbReference type="ARBA" id="ARBA00023163"/>
    </source>
</evidence>
<evidence type="ECO:0000256" key="2">
    <source>
        <dbReference type="ARBA" id="ARBA00023125"/>
    </source>
</evidence>
<evidence type="ECO:0000256" key="1">
    <source>
        <dbReference type="ARBA" id="ARBA00023015"/>
    </source>
</evidence>
<dbReference type="InterPro" id="IPR001647">
    <property type="entry name" value="HTH_TetR"/>
</dbReference>
<dbReference type="InterPro" id="IPR036271">
    <property type="entry name" value="Tet_transcr_reg_TetR-rel_C_sf"/>
</dbReference>
<keyword evidence="2 4" id="KW-0238">DNA-binding</keyword>
<proteinExistence type="predicted"/>
<evidence type="ECO:0000259" key="5">
    <source>
        <dbReference type="PROSITE" id="PS50977"/>
    </source>
</evidence>
<keyword evidence="7" id="KW-1185">Reference proteome</keyword>
<dbReference type="Pfam" id="PF00440">
    <property type="entry name" value="TetR_N"/>
    <property type="match status" value="1"/>
</dbReference>
<keyword evidence="3" id="KW-0804">Transcription</keyword>
<comment type="caution">
    <text evidence="6">The sequence shown here is derived from an EMBL/GenBank/DDBJ whole genome shotgun (WGS) entry which is preliminary data.</text>
</comment>
<dbReference type="AlphaFoldDB" id="A0A4R2JGA3"/>
<feature type="DNA-binding region" description="H-T-H motif" evidence="4">
    <location>
        <begin position="26"/>
        <end position="45"/>
    </location>
</feature>
<dbReference type="InterPro" id="IPR054156">
    <property type="entry name" value="YxaF_TetR_C"/>
</dbReference>
<dbReference type="GO" id="GO:0003677">
    <property type="term" value="F:DNA binding"/>
    <property type="evidence" value="ECO:0007669"/>
    <property type="project" value="UniProtKB-UniRule"/>
</dbReference>
<feature type="domain" description="HTH tetR-type" evidence="5">
    <location>
        <begin position="3"/>
        <end position="63"/>
    </location>
</feature>
<reference evidence="6 7" key="1">
    <citation type="submission" date="2019-03" db="EMBL/GenBank/DDBJ databases">
        <title>Genomic Encyclopedia of Type Strains, Phase IV (KMG-IV): sequencing the most valuable type-strain genomes for metagenomic binning, comparative biology and taxonomic classification.</title>
        <authorList>
            <person name="Goeker M."/>
        </authorList>
    </citation>
    <scope>NUCLEOTIDE SEQUENCE [LARGE SCALE GENOMIC DNA]</scope>
    <source>
        <strain evidence="6 7">DSM 45934</strain>
    </source>
</reference>
<dbReference type="Gene3D" id="1.10.357.10">
    <property type="entry name" value="Tetracycline Repressor, domain 2"/>
    <property type="match status" value="1"/>
</dbReference>
<keyword evidence="1" id="KW-0805">Transcription regulation</keyword>
<organism evidence="6 7">
    <name type="scientific">Actinocrispum wychmicini</name>
    <dbReference type="NCBI Taxonomy" id="1213861"/>
    <lineage>
        <taxon>Bacteria</taxon>
        <taxon>Bacillati</taxon>
        <taxon>Actinomycetota</taxon>
        <taxon>Actinomycetes</taxon>
        <taxon>Pseudonocardiales</taxon>
        <taxon>Pseudonocardiaceae</taxon>
        <taxon>Actinocrispum</taxon>
    </lineage>
</organism>
<protein>
    <submittedName>
        <fullName evidence="6">TetR family transcriptional regulator</fullName>
    </submittedName>
</protein>
<dbReference type="EMBL" id="SLWS01000005">
    <property type="protein sequence ID" value="TCO58044.1"/>
    <property type="molecule type" value="Genomic_DNA"/>
</dbReference>
<accession>A0A4R2JGA3</accession>
<dbReference type="PANTHER" id="PTHR47506">
    <property type="entry name" value="TRANSCRIPTIONAL REGULATORY PROTEIN"/>
    <property type="match status" value="1"/>
</dbReference>
<dbReference type="Proteomes" id="UP000295680">
    <property type="component" value="Unassembled WGS sequence"/>
</dbReference>
<evidence type="ECO:0000256" key="4">
    <source>
        <dbReference type="PROSITE-ProRule" id="PRU00335"/>
    </source>
</evidence>
<gene>
    <name evidence="6" type="ORF">EV192_105107</name>
</gene>